<dbReference type="EMBL" id="JALJOS010000012">
    <property type="protein sequence ID" value="KAK9832418.1"/>
    <property type="molecule type" value="Genomic_DNA"/>
</dbReference>
<reference evidence="3 4" key="1">
    <citation type="journal article" date="2024" name="Nat. Commun.">
        <title>Phylogenomics reveals the evolutionary origins of lichenization in chlorophyte algae.</title>
        <authorList>
            <person name="Puginier C."/>
            <person name="Libourel C."/>
            <person name="Otte J."/>
            <person name="Skaloud P."/>
            <person name="Haon M."/>
            <person name="Grisel S."/>
            <person name="Petersen M."/>
            <person name="Berrin J.G."/>
            <person name="Delaux P.M."/>
            <person name="Dal Grande F."/>
            <person name="Keller J."/>
        </authorList>
    </citation>
    <scope>NUCLEOTIDE SEQUENCE [LARGE SCALE GENOMIC DNA]</scope>
    <source>
        <strain evidence="3 4">SAG 2145</strain>
    </source>
</reference>
<organism evidence="3 4">
    <name type="scientific">Apatococcus lobatus</name>
    <dbReference type="NCBI Taxonomy" id="904363"/>
    <lineage>
        <taxon>Eukaryota</taxon>
        <taxon>Viridiplantae</taxon>
        <taxon>Chlorophyta</taxon>
        <taxon>core chlorophytes</taxon>
        <taxon>Trebouxiophyceae</taxon>
        <taxon>Chlorellales</taxon>
        <taxon>Chlorellaceae</taxon>
        <taxon>Apatococcus</taxon>
    </lineage>
</organism>
<feature type="domain" description="C2HC zinc finger plants" evidence="2">
    <location>
        <begin position="115"/>
        <end position="145"/>
    </location>
</feature>
<dbReference type="PANTHER" id="PTHR35513:SF1">
    <property type="entry name" value="OS02G0158600 PROTEIN"/>
    <property type="match status" value="1"/>
</dbReference>
<evidence type="ECO:0000313" key="4">
    <source>
        <dbReference type="Proteomes" id="UP001438707"/>
    </source>
</evidence>
<proteinExistence type="predicted"/>
<gene>
    <name evidence="3" type="ORF">WJX74_009494</name>
</gene>
<accession>A0AAW1RFK8</accession>
<feature type="region of interest" description="Disordered" evidence="1">
    <location>
        <begin position="58"/>
        <end position="102"/>
    </location>
</feature>
<dbReference type="Proteomes" id="UP001438707">
    <property type="component" value="Unassembled WGS sequence"/>
</dbReference>
<dbReference type="InterPro" id="IPR056971">
    <property type="entry name" value="Znf-C2HC_3"/>
</dbReference>
<evidence type="ECO:0000313" key="3">
    <source>
        <dbReference type="EMBL" id="KAK9832418.1"/>
    </source>
</evidence>
<evidence type="ECO:0000256" key="1">
    <source>
        <dbReference type="SAM" id="MobiDB-lite"/>
    </source>
</evidence>
<keyword evidence="4" id="KW-1185">Reference proteome</keyword>
<protein>
    <recommendedName>
        <fullName evidence="2">C2HC zinc finger plants domain-containing protein</fullName>
    </recommendedName>
</protein>
<name>A0AAW1RFK8_9CHLO</name>
<dbReference type="PANTHER" id="PTHR35513">
    <property type="entry name" value="OS02G0158600 PROTEIN"/>
    <property type="match status" value="1"/>
</dbReference>
<evidence type="ECO:0000259" key="2">
    <source>
        <dbReference type="Pfam" id="PF25017"/>
    </source>
</evidence>
<dbReference type="Pfam" id="PF25017">
    <property type="entry name" value="zf-C2HC_3"/>
    <property type="match status" value="1"/>
</dbReference>
<feature type="compositionally biased region" description="Basic and acidic residues" evidence="1">
    <location>
        <begin position="83"/>
        <end position="101"/>
    </location>
</feature>
<comment type="caution">
    <text evidence="3">The sequence shown here is derived from an EMBL/GenBank/DDBJ whole genome shotgun (WGS) entry which is preliminary data.</text>
</comment>
<dbReference type="AlphaFoldDB" id="A0AAW1RFK8"/>
<sequence length="147" mass="15847">MECEYEQKQGEAVFKVAREQIASGDPVAALQTLLQLLQSAGGASAALPALQRVQEALAGPPKPLQGQSSAQARGPWTSCMHDTASRQHLANDPEHPAEVRRHMQQQALVQAETEASLADGSSRQCCRCGGIISQARWQEHQSFWCGG</sequence>